<dbReference type="RefSeq" id="WP_133263236.1">
    <property type="nucleotide sequence ID" value="NZ_SJCY01000009.1"/>
</dbReference>
<accession>A0A4R5MJQ0</accession>
<evidence type="ECO:0000256" key="1">
    <source>
        <dbReference type="SAM" id="Coils"/>
    </source>
</evidence>
<gene>
    <name evidence="2" type="ORF">EZJ43_13485</name>
</gene>
<comment type="caution">
    <text evidence="2">The sequence shown here is derived from an EMBL/GenBank/DDBJ whole genome shotgun (WGS) entry which is preliminary data.</text>
</comment>
<sequence length="198" mass="23572">MDRKEQPRIWKEKEREKKLLESSMSENIRTSTLAKIQLNLPIFQVSKNEILNFEAPNSFEILQKIELKIIELAYKIKPTKVDCFGVEDEIIKTLSFPLKAVYFTYEFEGLLSLGDADKEFYYENNLEKSEKENYFNELISYYLAMQNPKMISLIEDGKKAKREKDFDKISDNIEKLESENDESKINYIRRNLEHFELK</sequence>
<protein>
    <submittedName>
        <fullName evidence="2">Uncharacterized protein</fullName>
    </submittedName>
</protein>
<name>A0A4R5MJQ0_9SPHI</name>
<proteinExistence type="predicted"/>
<dbReference type="Proteomes" id="UP000295668">
    <property type="component" value="Unassembled WGS sequence"/>
</dbReference>
<dbReference type="EMBL" id="SJCY01000009">
    <property type="protein sequence ID" value="TDG35626.1"/>
    <property type="molecule type" value="Genomic_DNA"/>
</dbReference>
<keyword evidence="3" id="KW-1185">Reference proteome</keyword>
<keyword evidence="1" id="KW-0175">Coiled coil</keyword>
<feature type="coiled-coil region" evidence="1">
    <location>
        <begin position="159"/>
        <end position="186"/>
    </location>
</feature>
<organism evidence="2 3">
    <name type="scientific">Pedobacter changchengzhani</name>
    <dbReference type="NCBI Taxonomy" id="2529274"/>
    <lineage>
        <taxon>Bacteria</taxon>
        <taxon>Pseudomonadati</taxon>
        <taxon>Bacteroidota</taxon>
        <taxon>Sphingobacteriia</taxon>
        <taxon>Sphingobacteriales</taxon>
        <taxon>Sphingobacteriaceae</taxon>
        <taxon>Pedobacter</taxon>
    </lineage>
</organism>
<dbReference type="AlphaFoldDB" id="A0A4R5MJQ0"/>
<evidence type="ECO:0000313" key="3">
    <source>
        <dbReference type="Proteomes" id="UP000295668"/>
    </source>
</evidence>
<reference evidence="2 3" key="1">
    <citation type="submission" date="2019-02" db="EMBL/GenBank/DDBJ databases">
        <title>Pedobacter sp. nov., a novel speices isolated from soil of pinguins habitat in Antarcitica.</title>
        <authorList>
            <person name="He R.-H."/>
        </authorList>
    </citation>
    <scope>NUCLEOTIDE SEQUENCE [LARGE SCALE GENOMIC DNA]</scope>
    <source>
        <strain evidence="2 3">E01020</strain>
    </source>
</reference>
<evidence type="ECO:0000313" key="2">
    <source>
        <dbReference type="EMBL" id="TDG35626.1"/>
    </source>
</evidence>